<sequence length="253" mass="27744">MQQAITLNVDGLTLRGMEHIPDGAEQKPMPAVVLFHGYTGTKLEPHRIFLKISRALEARGIASFRFDFAGSGESDGNFEEMTASGEIRDAKAILAMVKADARIQTDGVSLLGLSMGGFVAGITAGDLPDDVHRLVLLASAGNFREIVQFRMQQTELAPDQLYFDESGNLVGRQLYEDVLGIDGFARAKPFQGDVLLIHGTNDEAVPYQVSLKYRDEVYGERATVHLIEGADHTFNSHAWESEVIARVVDFMTS</sequence>
<dbReference type="SUPFAM" id="SSF53474">
    <property type="entry name" value="alpha/beta-Hydrolases"/>
    <property type="match status" value="1"/>
</dbReference>
<proteinExistence type="predicted"/>
<dbReference type="GO" id="GO:0016787">
    <property type="term" value="F:hydrolase activity"/>
    <property type="evidence" value="ECO:0007669"/>
    <property type="project" value="UniProtKB-KW"/>
</dbReference>
<dbReference type="Pfam" id="PF00326">
    <property type="entry name" value="Peptidase_S9"/>
    <property type="match status" value="1"/>
</dbReference>
<organism evidence="2 3">
    <name type="scientific">Alicyclobacillus fodiniaquatilis</name>
    <dbReference type="NCBI Taxonomy" id="1661150"/>
    <lineage>
        <taxon>Bacteria</taxon>
        <taxon>Bacillati</taxon>
        <taxon>Bacillota</taxon>
        <taxon>Bacilli</taxon>
        <taxon>Bacillales</taxon>
        <taxon>Alicyclobacillaceae</taxon>
        <taxon>Alicyclobacillus</taxon>
    </lineage>
</organism>
<reference evidence="3" key="1">
    <citation type="journal article" date="2019" name="Int. J. Syst. Evol. Microbiol.">
        <title>The Global Catalogue of Microorganisms (GCM) 10K type strain sequencing project: providing services to taxonomists for standard genome sequencing and annotation.</title>
        <authorList>
            <consortium name="The Broad Institute Genomics Platform"/>
            <consortium name="The Broad Institute Genome Sequencing Center for Infectious Disease"/>
            <person name="Wu L."/>
            <person name="Ma J."/>
        </authorList>
    </citation>
    <scope>NUCLEOTIDE SEQUENCE [LARGE SCALE GENOMIC DNA]</scope>
    <source>
        <strain evidence="3">CGMCC 1.12286</strain>
    </source>
</reference>
<dbReference type="RefSeq" id="WP_377943361.1">
    <property type="nucleotide sequence ID" value="NZ_JBHUCX010000028.1"/>
</dbReference>
<dbReference type="EMBL" id="JBHUCX010000028">
    <property type="protein sequence ID" value="MFD1675490.1"/>
    <property type="molecule type" value="Genomic_DNA"/>
</dbReference>
<keyword evidence="2" id="KW-0378">Hydrolase</keyword>
<dbReference type="InterPro" id="IPR029058">
    <property type="entry name" value="AB_hydrolase_fold"/>
</dbReference>
<dbReference type="PANTHER" id="PTHR43265">
    <property type="entry name" value="ESTERASE ESTD"/>
    <property type="match status" value="1"/>
</dbReference>
<evidence type="ECO:0000259" key="1">
    <source>
        <dbReference type="Pfam" id="PF00326"/>
    </source>
</evidence>
<dbReference type="InterPro" id="IPR053145">
    <property type="entry name" value="AB_hydrolase_Est10"/>
</dbReference>
<accession>A0ABW4JJU6</accession>
<dbReference type="EC" id="3.4.-.-" evidence="2"/>
<evidence type="ECO:0000313" key="3">
    <source>
        <dbReference type="Proteomes" id="UP001597079"/>
    </source>
</evidence>
<gene>
    <name evidence="2" type="ORF">ACFSB2_12380</name>
</gene>
<dbReference type="Proteomes" id="UP001597079">
    <property type="component" value="Unassembled WGS sequence"/>
</dbReference>
<dbReference type="InterPro" id="IPR001375">
    <property type="entry name" value="Peptidase_S9_cat"/>
</dbReference>
<comment type="caution">
    <text evidence="2">The sequence shown here is derived from an EMBL/GenBank/DDBJ whole genome shotgun (WGS) entry which is preliminary data.</text>
</comment>
<dbReference type="Gene3D" id="3.40.50.1820">
    <property type="entry name" value="alpha/beta hydrolase"/>
    <property type="match status" value="1"/>
</dbReference>
<evidence type="ECO:0000313" key="2">
    <source>
        <dbReference type="EMBL" id="MFD1675490.1"/>
    </source>
</evidence>
<protein>
    <submittedName>
        <fullName evidence="2">Alpha/beta hydrolase family protein</fullName>
        <ecNumber evidence="2">3.4.-.-</ecNumber>
    </submittedName>
</protein>
<feature type="domain" description="Peptidase S9 prolyl oligopeptidase catalytic" evidence="1">
    <location>
        <begin position="56"/>
        <end position="252"/>
    </location>
</feature>
<dbReference type="PANTHER" id="PTHR43265:SF1">
    <property type="entry name" value="ESTERASE ESTD"/>
    <property type="match status" value="1"/>
</dbReference>
<keyword evidence="3" id="KW-1185">Reference proteome</keyword>
<name>A0ABW4JJU6_9BACL</name>